<dbReference type="Proteomes" id="UP000190657">
    <property type="component" value="Unassembled WGS sequence"/>
</dbReference>
<dbReference type="STRING" id="290054.SAMN02745114_01101"/>
<reference evidence="1 2" key="1">
    <citation type="submission" date="2017-02" db="EMBL/GenBank/DDBJ databases">
        <authorList>
            <person name="Peterson S.W."/>
        </authorList>
    </citation>
    <scope>NUCLEOTIDE SEQUENCE [LARGE SCALE GENOMIC DNA]</scope>
    <source>
        <strain evidence="1 2">ATCC 51222</strain>
    </source>
</reference>
<evidence type="ECO:0000313" key="1">
    <source>
        <dbReference type="EMBL" id="SJZ61019.1"/>
    </source>
</evidence>
<keyword evidence="2" id="KW-1185">Reference proteome</keyword>
<dbReference type="RefSeq" id="WP_159443407.1">
    <property type="nucleotide sequence ID" value="NZ_FUWW01000010.1"/>
</dbReference>
<dbReference type="AlphaFoldDB" id="A0A1T4M1Z0"/>
<gene>
    <name evidence="1" type="ORF">SAMN02745114_01101</name>
</gene>
<accession>A0A1T4M1Z0</accession>
<organism evidence="1 2">
    <name type="scientific">Eubacterium coprostanoligenes</name>
    <dbReference type="NCBI Taxonomy" id="290054"/>
    <lineage>
        <taxon>Bacteria</taxon>
        <taxon>Bacillati</taxon>
        <taxon>Bacillota</taxon>
        <taxon>Clostridia</taxon>
        <taxon>Eubacteriales</taxon>
        <taxon>Eubacteriaceae</taxon>
        <taxon>Eubacterium</taxon>
    </lineage>
</organism>
<sequence length="45" mass="4894">MHELNRVTSSLPFEAGFISVSIGNSRVAKKIIANKITALFNLHAP</sequence>
<evidence type="ECO:0000313" key="2">
    <source>
        <dbReference type="Proteomes" id="UP000190657"/>
    </source>
</evidence>
<name>A0A1T4M1Z0_9FIRM</name>
<protein>
    <submittedName>
        <fullName evidence="1">Uncharacterized protein</fullName>
    </submittedName>
</protein>
<dbReference type="EMBL" id="FUWW01000010">
    <property type="protein sequence ID" value="SJZ61019.1"/>
    <property type="molecule type" value="Genomic_DNA"/>
</dbReference>
<proteinExistence type="predicted"/>